<dbReference type="GO" id="GO:0000978">
    <property type="term" value="F:RNA polymerase II cis-regulatory region sequence-specific DNA binding"/>
    <property type="evidence" value="ECO:0007669"/>
    <property type="project" value="TreeGrafter"/>
</dbReference>
<dbReference type="GO" id="GO:0008270">
    <property type="term" value="F:zinc ion binding"/>
    <property type="evidence" value="ECO:0007669"/>
    <property type="project" value="UniProtKB-KW"/>
</dbReference>
<dbReference type="InterPro" id="IPR050329">
    <property type="entry name" value="GLI_C2H2-zinc-finger"/>
</dbReference>
<dbReference type="GO" id="GO:0045944">
    <property type="term" value="P:positive regulation of transcription by RNA polymerase II"/>
    <property type="evidence" value="ECO:0007669"/>
    <property type="project" value="UniProtKB-ARBA"/>
</dbReference>
<feature type="region of interest" description="Disordered" evidence="6">
    <location>
        <begin position="348"/>
        <end position="480"/>
    </location>
</feature>
<evidence type="ECO:0000256" key="4">
    <source>
        <dbReference type="ARBA" id="ARBA00022833"/>
    </source>
</evidence>
<keyword evidence="1" id="KW-0479">Metal-binding</keyword>
<feature type="compositionally biased region" description="Basic and acidic residues" evidence="6">
    <location>
        <begin position="8"/>
        <end position="21"/>
    </location>
</feature>
<evidence type="ECO:0000256" key="1">
    <source>
        <dbReference type="ARBA" id="ARBA00022723"/>
    </source>
</evidence>
<organism evidence="8 9">
    <name type="scientific">Cristinia sonorae</name>
    <dbReference type="NCBI Taxonomy" id="1940300"/>
    <lineage>
        <taxon>Eukaryota</taxon>
        <taxon>Fungi</taxon>
        <taxon>Dikarya</taxon>
        <taxon>Basidiomycota</taxon>
        <taxon>Agaricomycotina</taxon>
        <taxon>Agaricomycetes</taxon>
        <taxon>Agaricomycetidae</taxon>
        <taxon>Agaricales</taxon>
        <taxon>Pleurotineae</taxon>
        <taxon>Stephanosporaceae</taxon>
        <taxon>Cristinia</taxon>
    </lineage>
</organism>
<dbReference type="Pfam" id="PF00096">
    <property type="entry name" value="zf-C2H2"/>
    <property type="match status" value="2"/>
</dbReference>
<proteinExistence type="predicted"/>
<feature type="domain" description="C2H2-type" evidence="7">
    <location>
        <begin position="67"/>
        <end position="92"/>
    </location>
</feature>
<feature type="domain" description="C2H2-type" evidence="7">
    <location>
        <begin position="35"/>
        <end position="63"/>
    </location>
</feature>
<dbReference type="AlphaFoldDB" id="A0A8K0XMY2"/>
<sequence length="480" mass="51846">MVRAHMKHAVDAEREISEKKKSAASKKKSTEPGNWPCKINGCDKVFAREADLKRHQRTTKTHTMPGFACPQCDANFTRTDALRRHQKSRHNGVILEPSEAPRPLPATNGNASESRSSSRSGTPTDSNAEQDSATDSPEALKSRTQYTSYYRPHTLQSTLHYPRPPPSMDHYPPSVAIPTSAARLNQPIWQPPPSAWPEGAPPPPMYPPPYYHPSPYYRPPMYPMHPPPGYPPVPPEYMTQQYPYAAGPPVHFPGPMQPPLSAIPRGGSSSPTKDNEGQTNTNGEAPSKSSSSGRKRKRSRSSSATEDATESDGQPGSKRNSFAAVSLDPSLMLDADEAATVVALLQQASGQSISPDLIRISDVGSRNSSDLPPRETIAPSETTVSTVHVPPPLDPGKQGMDADADVNADVDTDGDEDADAEGEEDEDVDGEVENVVEILSNTEPPQPPPPLGHILTEDGEPMLNPAELLTQESLASPPQV</sequence>
<dbReference type="PANTHER" id="PTHR19818">
    <property type="entry name" value="ZINC FINGER PROTEIN ZIC AND GLI"/>
    <property type="match status" value="1"/>
</dbReference>
<gene>
    <name evidence="8" type="ORF">BXZ70DRAFT_947150</name>
</gene>
<feature type="compositionally biased region" description="Polar residues" evidence="6">
    <location>
        <begin position="311"/>
        <end position="320"/>
    </location>
</feature>
<dbReference type="OrthoDB" id="8922241at2759"/>
<dbReference type="SUPFAM" id="SSF57667">
    <property type="entry name" value="beta-beta-alpha zinc fingers"/>
    <property type="match status" value="1"/>
</dbReference>
<feature type="region of interest" description="Disordered" evidence="6">
    <location>
        <begin position="84"/>
        <end position="141"/>
    </location>
</feature>
<reference evidence="8" key="1">
    <citation type="journal article" date="2021" name="New Phytol.">
        <title>Evolutionary innovations through gain and loss of genes in the ectomycorrhizal Boletales.</title>
        <authorList>
            <person name="Wu G."/>
            <person name="Miyauchi S."/>
            <person name="Morin E."/>
            <person name="Kuo A."/>
            <person name="Drula E."/>
            <person name="Varga T."/>
            <person name="Kohler A."/>
            <person name="Feng B."/>
            <person name="Cao Y."/>
            <person name="Lipzen A."/>
            <person name="Daum C."/>
            <person name="Hundley H."/>
            <person name="Pangilinan J."/>
            <person name="Johnson J."/>
            <person name="Barry K."/>
            <person name="LaButti K."/>
            <person name="Ng V."/>
            <person name="Ahrendt S."/>
            <person name="Min B."/>
            <person name="Choi I.G."/>
            <person name="Park H."/>
            <person name="Plett J.M."/>
            <person name="Magnuson J."/>
            <person name="Spatafora J.W."/>
            <person name="Nagy L.G."/>
            <person name="Henrissat B."/>
            <person name="Grigoriev I.V."/>
            <person name="Yang Z.L."/>
            <person name="Xu J."/>
            <person name="Martin F.M."/>
        </authorList>
    </citation>
    <scope>NUCLEOTIDE SEQUENCE</scope>
    <source>
        <strain evidence="8">KKN 215</strain>
    </source>
</reference>
<protein>
    <recommendedName>
        <fullName evidence="7">C2H2-type domain-containing protein</fullName>
    </recommendedName>
</protein>
<dbReference type="InterPro" id="IPR013087">
    <property type="entry name" value="Znf_C2H2_type"/>
</dbReference>
<dbReference type="GO" id="GO:0005634">
    <property type="term" value="C:nucleus"/>
    <property type="evidence" value="ECO:0007669"/>
    <property type="project" value="UniProtKB-ARBA"/>
</dbReference>
<feature type="region of interest" description="Disordered" evidence="6">
    <location>
        <begin position="243"/>
        <end position="323"/>
    </location>
</feature>
<evidence type="ECO:0000256" key="2">
    <source>
        <dbReference type="ARBA" id="ARBA00022737"/>
    </source>
</evidence>
<dbReference type="SMART" id="SM00355">
    <property type="entry name" value="ZnF_C2H2"/>
    <property type="match status" value="2"/>
</dbReference>
<dbReference type="InterPro" id="IPR036236">
    <property type="entry name" value="Znf_C2H2_sf"/>
</dbReference>
<dbReference type="PROSITE" id="PS00028">
    <property type="entry name" value="ZINC_FINGER_C2H2_1"/>
    <property type="match status" value="1"/>
</dbReference>
<feature type="compositionally biased region" description="Polar residues" evidence="6">
    <location>
        <begin position="470"/>
        <end position="480"/>
    </location>
</feature>
<evidence type="ECO:0000256" key="5">
    <source>
        <dbReference type="PROSITE-ProRule" id="PRU00042"/>
    </source>
</evidence>
<keyword evidence="4" id="KW-0862">Zinc</keyword>
<evidence type="ECO:0000313" key="9">
    <source>
        <dbReference type="Proteomes" id="UP000813824"/>
    </source>
</evidence>
<feature type="region of interest" description="Disordered" evidence="6">
    <location>
        <begin position="1"/>
        <end position="40"/>
    </location>
</feature>
<keyword evidence="3 5" id="KW-0863">Zinc-finger</keyword>
<name>A0A8K0XMY2_9AGAR</name>
<dbReference type="Proteomes" id="UP000813824">
    <property type="component" value="Unassembled WGS sequence"/>
</dbReference>
<dbReference type="PROSITE" id="PS50157">
    <property type="entry name" value="ZINC_FINGER_C2H2_2"/>
    <property type="match status" value="2"/>
</dbReference>
<accession>A0A8K0XMY2</accession>
<evidence type="ECO:0000256" key="3">
    <source>
        <dbReference type="ARBA" id="ARBA00022771"/>
    </source>
</evidence>
<comment type="caution">
    <text evidence="8">The sequence shown here is derived from an EMBL/GenBank/DDBJ whole genome shotgun (WGS) entry which is preliminary data.</text>
</comment>
<keyword evidence="9" id="KW-1185">Reference proteome</keyword>
<feature type="region of interest" description="Disordered" evidence="6">
    <location>
        <begin position="156"/>
        <end position="175"/>
    </location>
</feature>
<dbReference type="Gene3D" id="3.30.160.60">
    <property type="entry name" value="Classic Zinc Finger"/>
    <property type="match status" value="2"/>
</dbReference>
<feature type="compositionally biased region" description="Polar residues" evidence="6">
    <location>
        <begin position="121"/>
        <end position="135"/>
    </location>
</feature>
<dbReference type="GO" id="GO:0000981">
    <property type="term" value="F:DNA-binding transcription factor activity, RNA polymerase II-specific"/>
    <property type="evidence" value="ECO:0007669"/>
    <property type="project" value="TreeGrafter"/>
</dbReference>
<feature type="compositionally biased region" description="Polar residues" evidence="6">
    <location>
        <begin position="267"/>
        <end position="284"/>
    </location>
</feature>
<dbReference type="PANTHER" id="PTHR19818:SF139">
    <property type="entry name" value="PAIR-RULE PROTEIN ODD-PAIRED"/>
    <property type="match status" value="1"/>
</dbReference>
<evidence type="ECO:0000313" key="8">
    <source>
        <dbReference type="EMBL" id="KAH8094701.1"/>
    </source>
</evidence>
<feature type="compositionally biased region" description="Acidic residues" evidence="6">
    <location>
        <begin position="402"/>
        <end position="434"/>
    </location>
</feature>
<keyword evidence="2" id="KW-0677">Repeat</keyword>
<evidence type="ECO:0000259" key="7">
    <source>
        <dbReference type="PROSITE" id="PS50157"/>
    </source>
</evidence>
<dbReference type="EMBL" id="JAEVFJ010000025">
    <property type="protein sequence ID" value="KAH8094701.1"/>
    <property type="molecule type" value="Genomic_DNA"/>
</dbReference>
<evidence type="ECO:0000256" key="6">
    <source>
        <dbReference type="SAM" id="MobiDB-lite"/>
    </source>
</evidence>